<keyword evidence="5 12" id="KW-0028">Amino-acid biosynthesis</keyword>
<dbReference type="GO" id="GO:0008615">
    <property type="term" value="P:pyridoxine biosynthetic process"/>
    <property type="evidence" value="ECO:0007669"/>
    <property type="project" value="UniProtKB-UniRule"/>
</dbReference>
<evidence type="ECO:0000256" key="12">
    <source>
        <dbReference type="HAMAP-Rule" id="MF_00160"/>
    </source>
</evidence>
<dbReference type="PANTHER" id="PTHR43247">
    <property type="entry name" value="PHOSPHOSERINE AMINOTRANSFERASE"/>
    <property type="match status" value="1"/>
</dbReference>
<dbReference type="Proteomes" id="UP000279541">
    <property type="component" value="Chromosome"/>
</dbReference>
<feature type="binding site" evidence="12">
    <location>
        <position position="169"/>
    </location>
    <ligand>
        <name>pyridoxal 5'-phosphate</name>
        <dbReference type="ChEBI" id="CHEBI:597326"/>
    </ligand>
</feature>
<dbReference type="PIRSF" id="PIRSF000525">
    <property type="entry name" value="SerC"/>
    <property type="match status" value="1"/>
</dbReference>
<evidence type="ECO:0000256" key="1">
    <source>
        <dbReference type="ARBA" id="ARBA00004915"/>
    </source>
</evidence>
<keyword evidence="8 12" id="KW-0664">Pyridoxine biosynthesis</keyword>
<evidence type="ECO:0000256" key="6">
    <source>
        <dbReference type="ARBA" id="ARBA00022679"/>
    </source>
</evidence>
<comment type="function">
    <text evidence="12">Catalyzes the reversible conversion of 3-phosphohydroxypyruvate to phosphoserine and of 3-hydroxy-2-oxo-4-phosphonooxybutanoate to phosphohydroxythreonine.</text>
</comment>
<evidence type="ECO:0000313" key="15">
    <source>
        <dbReference type="EMBL" id="SIS39414.1"/>
    </source>
</evidence>
<dbReference type="InterPro" id="IPR015424">
    <property type="entry name" value="PyrdxlP-dep_Trfase"/>
</dbReference>
<dbReference type="GO" id="GO:0004648">
    <property type="term" value="F:O-phospho-L-serine:2-oxoglutarate aminotransferase activity"/>
    <property type="evidence" value="ECO:0007669"/>
    <property type="project" value="UniProtKB-UniRule"/>
</dbReference>
<dbReference type="GO" id="GO:0005737">
    <property type="term" value="C:cytoplasm"/>
    <property type="evidence" value="ECO:0007669"/>
    <property type="project" value="UniProtKB-SubCell"/>
</dbReference>
<dbReference type="Proteomes" id="UP000186106">
    <property type="component" value="Unassembled WGS sequence"/>
</dbReference>
<reference evidence="15 16" key="1">
    <citation type="submission" date="2017-01" db="EMBL/GenBank/DDBJ databases">
        <authorList>
            <person name="Mah S.A."/>
            <person name="Swanson W.J."/>
            <person name="Moy G.W."/>
            <person name="Vacquier V.D."/>
        </authorList>
    </citation>
    <scope>NUCLEOTIDE SEQUENCE [LARGE SCALE GENOMIC DNA]</scope>
    <source>
        <strain evidence="15 16">DSM 16927</strain>
    </source>
</reference>
<comment type="similarity">
    <text evidence="3 12">Belongs to the class-V pyridoxal-phosphate-dependent aminotransferase family. SerC subfamily.</text>
</comment>
<evidence type="ECO:0000256" key="11">
    <source>
        <dbReference type="ARBA" id="ARBA00049007"/>
    </source>
</evidence>
<dbReference type="RefSeq" id="WP_076355747.1">
    <property type="nucleotide sequence ID" value="NZ_CAMIMN010000032.1"/>
</dbReference>
<dbReference type="SUPFAM" id="SSF53383">
    <property type="entry name" value="PLP-dependent transferases"/>
    <property type="match status" value="1"/>
</dbReference>
<dbReference type="EMBL" id="CP033926">
    <property type="protein sequence ID" value="AZA98332.1"/>
    <property type="molecule type" value="Genomic_DNA"/>
</dbReference>
<keyword evidence="7 12" id="KW-0663">Pyridoxal phosphate</keyword>
<keyword evidence="17" id="KW-1185">Reference proteome</keyword>
<dbReference type="NCBIfam" id="NF003764">
    <property type="entry name" value="PRK05355.1"/>
    <property type="match status" value="1"/>
</dbReference>
<dbReference type="Gene3D" id="3.40.640.10">
    <property type="entry name" value="Type I PLP-dependent aspartate aminotransferase-like (Major domain)"/>
    <property type="match status" value="1"/>
</dbReference>
<evidence type="ECO:0000256" key="3">
    <source>
        <dbReference type="ARBA" id="ARBA00006904"/>
    </source>
</evidence>
<comment type="cofactor">
    <cofactor evidence="12">
        <name>pyridoxal 5'-phosphate</name>
        <dbReference type="ChEBI" id="CHEBI:597326"/>
    </cofactor>
    <text evidence="12">Binds 1 pyridoxal phosphate per subunit.</text>
</comment>
<dbReference type="STRING" id="112234.SAMN05421768_106254"/>
<evidence type="ECO:0000313" key="14">
    <source>
        <dbReference type="EMBL" id="AZA98332.1"/>
    </source>
</evidence>
<keyword evidence="12" id="KW-0963">Cytoplasm</keyword>
<dbReference type="InterPro" id="IPR020578">
    <property type="entry name" value="Aminotrans_V_PyrdxlP_BS"/>
</dbReference>
<dbReference type="GO" id="GO:0030170">
    <property type="term" value="F:pyridoxal phosphate binding"/>
    <property type="evidence" value="ECO:0007669"/>
    <property type="project" value="UniProtKB-UniRule"/>
</dbReference>
<feature type="modified residue" description="N6-(pyridoxal phosphate)lysine" evidence="12">
    <location>
        <position position="193"/>
    </location>
</feature>
<comment type="subunit">
    <text evidence="12">Homodimer.</text>
</comment>
<feature type="binding site" evidence="12">
    <location>
        <position position="192"/>
    </location>
    <ligand>
        <name>pyridoxal 5'-phosphate</name>
        <dbReference type="ChEBI" id="CHEBI:597326"/>
    </ligand>
</feature>
<reference evidence="14 17" key="2">
    <citation type="submission" date="2018-11" db="EMBL/GenBank/DDBJ databases">
        <title>Proposal to divide the Flavobacteriaceae and reorganize its genera based on Amino Acid Identity values calculated from whole genome sequences.</title>
        <authorList>
            <person name="Nicholson A.C."/>
            <person name="Gulvik C.A."/>
            <person name="Whitney A.M."/>
            <person name="Humrighouse B.W."/>
            <person name="Bell M."/>
            <person name="Holmes B."/>
            <person name="Steigerwalt A.G."/>
            <person name="Villarma A."/>
            <person name="Sheth M."/>
            <person name="Batra D."/>
            <person name="Pryor J."/>
            <person name="Bernardet J.-F."/>
            <person name="Hugo C."/>
            <person name="Kampfer P."/>
            <person name="Newman J."/>
            <person name="McQuiston J.R."/>
        </authorList>
    </citation>
    <scope>NUCLEOTIDE SEQUENCE [LARGE SCALE GENOMIC DNA]</scope>
    <source>
        <strain evidence="14 17">DSM 16927</strain>
    </source>
</reference>
<dbReference type="HAMAP" id="MF_00160">
    <property type="entry name" value="SerC_aminotrans_5"/>
    <property type="match status" value="1"/>
</dbReference>
<feature type="binding site" evidence="12">
    <location>
        <position position="102"/>
    </location>
    <ligand>
        <name>pyridoxal 5'-phosphate</name>
        <dbReference type="ChEBI" id="CHEBI:597326"/>
    </ligand>
</feature>
<feature type="binding site" evidence="12">
    <location>
        <begin position="235"/>
        <end position="236"/>
    </location>
    <ligand>
        <name>pyridoxal 5'-phosphate</name>
        <dbReference type="ChEBI" id="CHEBI:597326"/>
    </ligand>
</feature>
<sequence>MNKKHNFSAGPCILPQEVFEKSAQAILDFNGIGLSLLEISHRSKDFVAVMDEARAIVKRLMNLGDDYEVLYLGSGASMQFAMVPYNLMKVGGKAAYLDTGTWAAGAIKEAKKLGTVDVVGSSKEENYSFIPKDYTVGSEYDYFHCTSNNTIYGTQMKSFPEVDTLMVCDMSSDIFSRQLDFSKFDLIYAGAQKNMGPAGVTLVVIKKEILGKTGRENMLSMLDYSQHISKESMYNTPPVFPIYASLLTLQYLEKNGGIAAAEQRNEAKAKLLYGEIDSNPLFETFCVEEDRSFMNVSFKITDESKKEEFDNAWKAAGISGLNGHRSLGGYRASLYNALPIESVQVLVDVMKSIK</sequence>
<name>A0A1N7IQR1_9FLAO</name>
<evidence type="ECO:0000256" key="7">
    <source>
        <dbReference type="ARBA" id="ARBA00022898"/>
    </source>
</evidence>
<dbReference type="InterPro" id="IPR015421">
    <property type="entry name" value="PyrdxlP-dep_Trfase_major"/>
</dbReference>
<dbReference type="InterPro" id="IPR022278">
    <property type="entry name" value="Pser_aminoTfrase"/>
</dbReference>
<dbReference type="UniPathway" id="UPA00135">
    <property type="reaction ID" value="UER00197"/>
</dbReference>
<evidence type="ECO:0000256" key="5">
    <source>
        <dbReference type="ARBA" id="ARBA00022605"/>
    </source>
</evidence>
<evidence type="ECO:0000259" key="13">
    <source>
        <dbReference type="Pfam" id="PF00266"/>
    </source>
</evidence>
<dbReference type="Pfam" id="PF00266">
    <property type="entry name" value="Aminotran_5"/>
    <property type="match status" value="1"/>
</dbReference>
<comment type="pathway">
    <text evidence="2 12">Amino-acid biosynthesis; L-serine biosynthesis; L-serine from 3-phospho-D-glycerate: step 2/3.</text>
</comment>
<feature type="domain" description="Aminotransferase class V" evidence="13">
    <location>
        <begin position="6"/>
        <end position="346"/>
    </location>
</feature>
<dbReference type="UniPathway" id="UPA00244">
    <property type="reaction ID" value="UER00311"/>
</dbReference>
<comment type="caution">
    <text evidence="12">Lacks conserved residue(s) required for the propagation of feature annotation.</text>
</comment>
<dbReference type="AlphaFoldDB" id="A0A1N7IQR1"/>
<dbReference type="PROSITE" id="PS00595">
    <property type="entry name" value="AA_TRANSFER_CLASS_5"/>
    <property type="match status" value="1"/>
</dbReference>
<feature type="binding site" evidence="12">
    <location>
        <begin position="76"/>
        <end position="77"/>
    </location>
    <ligand>
        <name>pyridoxal 5'-phosphate</name>
        <dbReference type="ChEBI" id="CHEBI:597326"/>
    </ligand>
</feature>
<keyword evidence="6 12" id="KW-0808">Transferase</keyword>
<comment type="catalytic activity">
    <reaction evidence="10 12">
        <text>4-(phosphooxy)-L-threonine + 2-oxoglutarate = (R)-3-hydroxy-2-oxo-4-phosphooxybutanoate + L-glutamate</text>
        <dbReference type="Rhea" id="RHEA:16573"/>
        <dbReference type="ChEBI" id="CHEBI:16810"/>
        <dbReference type="ChEBI" id="CHEBI:29985"/>
        <dbReference type="ChEBI" id="CHEBI:58452"/>
        <dbReference type="ChEBI" id="CHEBI:58538"/>
        <dbReference type="EC" id="2.6.1.52"/>
    </reaction>
</comment>
<dbReference type="InterPro" id="IPR015422">
    <property type="entry name" value="PyrdxlP-dep_Trfase_small"/>
</dbReference>
<dbReference type="EMBL" id="FTNZ01000006">
    <property type="protein sequence ID" value="SIS39414.1"/>
    <property type="molecule type" value="Genomic_DNA"/>
</dbReference>
<dbReference type="EC" id="2.6.1.52" evidence="12"/>
<evidence type="ECO:0000256" key="8">
    <source>
        <dbReference type="ARBA" id="ARBA00023096"/>
    </source>
</evidence>
<proteinExistence type="inferred from homology"/>
<evidence type="ECO:0000256" key="9">
    <source>
        <dbReference type="ARBA" id="ARBA00023299"/>
    </source>
</evidence>
<comment type="pathway">
    <text evidence="1 12">Cofactor biosynthesis; pyridoxine 5'-phosphate biosynthesis; pyridoxine 5'-phosphate from D-erythrose 4-phosphate: step 3/5.</text>
</comment>
<dbReference type="InterPro" id="IPR000192">
    <property type="entry name" value="Aminotrans_V_dom"/>
</dbReference>
<accession>A0A1N7IQR1</accession>
<evidence type="ECO:0000256" key="10">
    <source>
        <dbReference type="ARBA" id="ARBA00047630"/>
    </source>
</evidence>
<evidence type="ECO:0000313" key="16">
    <source>
        <dbReference type="Proteomes" id="UP000186106"/>
    </source>
</evidence>
<gene>
    <name evidence="12 14" type="primary">serC</name>
    <name evidence="14" type="ORF">EG359_01365</name>
    <name evidence="15" type="ORF">SAMN05421768_106254</name>
</gene>
<evidence type="ECO:0000256" key="4">
    <source>
        <dbReference type="ARBA" id="ARBA00022576"/>
    </source>
</evidence>
<dbReference type="PANTHER" id="PTHR43247:SF1">
    <property type="entry name" value="PHOSPHOSERINE AMINOTRANSFERASE"/>
    <property type="match status" value="1"/>
</dbReference>
<dbReference type="Gene3D" id="3.90.1150.10">
    <property type="entry name" value="Aspartate Aminotransferase, domain 1"/>
    <property type="match status" value="1"/>
</dbReference>
<dbReference type="GO" id="GO:0006564">
    <property type="term" value="P:L-serine biosynthetic process"/>
    <property type="evidence" value="ECO:0007669"/>
    <property type="project" value="UniProtKB-UniRule"/>
</dbReference>
<dbReference type="FunFam" id="3.90.1150.10:FF:000006">
    <property type="entry name" value="Phosphoserine aminotransferase"/>
    <property type="match status" value="1"/>
</dbReference>
<dbReference type="OrthoDB" id="9809412at2"/>
<feature type="binding site" evidence="12">
    <location>
        <position position="42"/>
    </location>
    <ligand>
        <name>L-glutamate</name>
        <dbReference type="ChEBI" id="CHEBI:29985"/>
    </ligand>
</feature>
<keyword evidence="9 12" id="KW-0718">Serine biosynthesis</keyword>
<evidence type="ECO:0000313" key="17">
    <source>
        <dbReference type="Proteomes" id="UP000279541"/>
    </source>
</evidence>
<comment type="subcellular location">
    <subcellularLocation>
        <location evidence="12">Cytoplasm</location>
    </subcellularLocation>
</comment>
<keyword evidence="4 12" id="KW-0032">Aminotransferase</keyword>
<dbReference type="FunFam" id="3.40.640.10:FF:000010">
    <property type="entry name" value="Phosphoserine aminotransferase"/>
    <property type="match status" value="1"/>
</dbReference>
<protein>
    <recommendedName>
        <fullName evidence="12">Phosphoserine aminotransferase</fullName>
        <ecNumber evidence="12">2.6.1.52</ecNumber>
    </recommendedName>
    <alternativeName>
        <fullName evidence="12">Phosphohydroxythreonine aminotransferase</fullName>
        <shortName evidence="12">PSAT</shortName>
    </alternativeName>
</protein>
<dbReference type="KEGG" id="cjt:EG359_01365"/>
<organism evidence="15 16">
    <name type="scientific">Chryseobacterium joostei</name>
    <dbReference type="NCBI Taxonomy" id="112234"/>
    <lineage>
        <taxon>Bacteria</taxon>
        <taxon>Pseudomonadati</taxon>
        <taxon>Bacteroidota</taxon>
        <taxon>Flavobacteriia</taxon>
        <taxon>Flavobacteriales</taxon>
        <taxon>Weeksellaceae</taxon>
        <taxon>Chryseobacterium group</taxon>
        <taxon>Chryseobacterium</taxon>
    </lineage>
</organism>
<evidence type="ECO:0000256" key="2">
    <source>
        <dbReference type="ARBA" id="ARBA00005099"/>
    </source>
</evidence>
<feature type="binding site" evidence="12">
    <location>
        <position position="150"/>
    </location>
    <ligand>
        <name>pyridoxal 5'-phosphate</name>
        <dbReference type="ChEBI" id="CHEBI:597326"/>
    </ligand>
</feature>
<comment type="catalytic activity">
    <reaction evidence="11 12">
        <text>O-phospho-L-serine + 2-oxoglutarate = 3-phosphooxypyruvate + L-glutamate</text>
        <dbReference type="Rhea" id="RHEA:14329"/>
        <dbReference type="ChEBI" id="CHEBI:16810"/>
        <dbReference type="ChEBI" id="CHEBI:18110"/>
        <dbReference type="ChEBI" id="CHEBI:29985"/>
        <dbReference type="ChEBI" id="CHEBI:57524"/>
        <dbReference type="EC" id="2.6.1.52"/>
    </reaction>
</comment>